<gene>
    <name evidence="2" type="ORF">P154DRAFT_525539</name>
</gene>
<feature type="region of interest" description="Disordered" evidence="1">
    <location>
        <begin position="1"/>
        <end position="71"/>
    </location>
</feature>
<dbReference type="EMBL" id="ML977624">
    <property type="protein sequence ID" value="KAF1996564.1"/>
    <property type="molecule type" value="Genomic_DNA"/>
</dbReference>
<feature type="compositionally biased region" description="Basic and acidic residues" evidence="1">
    <location>
        <begin position="1"/>
        <end position="54"/>
    </location>
</feature>
<sequence>MHTLPVDEKDLRRRLTARQRMEEERGVAARKRWEADRQEKRLEWEEEQKKRKEEDDAEMEEAGQGEDLVAE</sequence>
<accession>A0A6A5W6M1</accession>
<dbReference type="AlphaFoldDB" id="A0A6A5W6M1"/>
<evidence type="ECO:0000256" key="1">
    <source>
        <dbReference type="SAM" id="MobiDB-lite"/>
    </source>
</evidence>
<dbReference type="Proteomes" id="UP000799779">
    <property type="component" value="Unassembled WGS sequence"/>
</dbReference>
<proteinExistence type="predicted"/>
<evidence type="ECO:0000313" key="3">
    <source>
        <dbReference type="Proteomes" id="UP000799779"/>
    </source>
</evidence>
<feature type="compositionally biased region" description="Acidic residues" evidence="1">
    <location>
        <begin position="55"/>
        <end position="71"/>
    </location>
</feature>
<name>A0A6A5W6M1_9PLEO</name>
<protein>
    <submittedName>
        <fullName evidence="2">Uncharacterized protein</fullName>
    </submittedName>
</protein>
<keyword evidence="3" id="KW-1185">Reference proteome</keyword>
<reference evidence="2" key="1">
    <citation type="journal article" date="2020" name="Stud. Mycol.">
        <title>101 Dothideomycetes genomes: a test case for predicting lifestyles and emergence of pathogens.</title>
        <authorList>
            <person name="Haridas S."/>
            <person name="Albert R."/>
            <person name="Binder M."/>
            <person name="Bloem J."/>
            <person name="Labutti K."/>
            <person name="Salamov A."/>
            <person name="Andreopoulos B."/>
            <person name="Baker S."/>
            <person name="Barry K."/>
            <person name="Bills G."/>
            <person name="Bluhm B."/>
            <person name="Cannon C."/>
            <person name="Castanera R."/>
            <person name="Culley D."/>
            <person name="Daum C."/>
            <person name="Ezra D."/>
            <person name="Gonzalez J."/>
            <person name="Henrissat B."/>
            <person name="Kuo A."/>
            <person name="Liang C."/>
            <person name="Lipzen A."/>
            <person name="Lutzoni F."/>
            <person name="Magnuson J."/>
            <person name="Mondo S."/>
            <person name="Nolan M."/>
            <person name="Ohm R."/>
            <person name="Pangilinan J."/>
            <person name="Park H.-J."/>
            <person name="Ramirez L."/>
            <person name="Alfaro M."/>
            <person name="Sun H."/>
            <person name="Tritt A."/>
            <person name="Yoshinaga Y."/>
            <person name="Zwiers L.-H."/>
            <person name="Turgeon B."/>
            <person name="Goodwin S."/>
            <person name="Spatafora J."/>
            <person name="Crous P."/>
            <person name="Grigoriev I."/>
        </authorList>
    </citation>
    <scope>NUCLEOTIDE SEQUENCE</scope>
    <source>
        <strain evidence="2">CBS 123094</strain>
    </source>
</reference>
<organism evidence="2 3">
    <name type="scientific">Amniculicola lignicola CBS 123094</name>
    <dbReference type="NCBI Taxonomy" id="1392246"/>
    <lineage>
        <taxon>Eukaryota</taxon>
        <taxon>Fungi</taxon>
        <taxon>Dikarya</taxon>
        <taxon>Ascomycota</taxon>
        <taxon>Pezizomycotina</taxon>
        <taxon>Dothideomycetes</taxon>
        <taxon>Pleosporomycetidae</taxon>
        <taxon>Pleosporales</taxon>
        <taxon>Amniculicolaceae</taxon>
        <taxon>Amniculicola</taxon>
    </lineage>
</organism>
<evidence type="ECO:0000313" key="2">
    <source>
        <dbReference type="EMBL" id="KAF1996564.1"/>
    </source>
</evidence>